<name>A0A0B0IK58_9BACI</name>
<dbReference type="Proteomes" id="UP000030832">
    <property type="component" value="Unassembled WGS sequence"/>
</dbReference>
<reference evidence="3 4" key="1">
    <citation type="submission" date="2014-09" db="EMBL/GenBank/DDBJ databases">
        <title>Genome sequencing and annotation of Bacillus Okhensis strain Kh10-101T.</title>
        <authorList>
            <person name="Prakash J.S."/>
        </authorList>
    </citation>
    <scope>NUCLEOTIDE SEQUENCE [LARGE SCALE GENOMIC DNA]</scope>
    <source>
        <strain evidence="4">Kh10-101T</strain>
    </source>
</reference>
<dbReference type="InterPro" id="IPR029058">
    <property type="entry name" value="AB_hydrolase_fold"/>
</dbReference>
<dbReference type="InterPro" id="IPR053145">
    <property type="entry name" value="AB_hydrolase_Est10"/>
</dbReference>
<dbReference type="PROSITE" id="PS00708">
    <property type="entry name" value="PRO_ENDOPEP_SER"/>
    <property type="match status" value="1"/>
</dbReference>
<dbReference type="AlphaFoldDB" id="A0A0B0IK58"/>
<sequence>MEEEMIVGQGTPYELGATLTLPEEYVGRLPAVVLVQGSGPSDRDSAVYSYKPFRDIAWGLAEQGIAVLRYDKRTYTYGSEMSQEEIAEFTVYEETVEDAILAADLLKKDPRIDANHVYVIGHSLGGMLAPRIEATGGEFAGLIIMAGSPRSLWEIIYDQNMALLALEKESDRQEPKKQIEEEYEKAMRLESFSEEEIKDKTIFGIPAFYFKGLESYDPKELLSKIEKPLLILQGEDDIQVYLEKDFALYEDLLKDRENATLISYPGLNHFFIRYEGEKKGTIDEYQHPGVVHPDVISDMARWVMEQYE</sequence>
<keyword evidence="4" id="KW-1185">Reference proteome</keyword>
<evidence type="ECO:0000313" key="4">
    <source>
        <dbReference type="Proteomes" id="UP000030832"/>
    </source>
</evidence>
<proteinExistence type="predicted"/>
<dbReference type="eggNOG" id="COG1073">
    <property type="taxonomic scope" value="Bacteria"/>
</dbReference>
<feature type="domain" description="Serine aminopeptidase S33" evidence="2">
    <location>
        <begin position="53"/>
        <end position="270"/>
    </location>
</feature>
<dbReference type="GO" id="GO:0006508">
    <property type="term" value="P:proteolysis"/>
    <property type="evidence" value="ECO:0007669"/>
    <property type="project" value="InterPro"/>
</dbReference>
<evidence type="ECO:0000313" key="3">
    <source>
        <dbReference type="EMBL" id="KHF41700.1"/>
    </source>
</evidence>
<dbReference type="PANTHER" id="PTHR43265:SF1">
    <property type="entry name" value="ESTERASE ESTD"/>
    <property type="match status" value="1"/>
</dbReference>
<dbReference type="STRING" id="333138.LQ50_03085"/>
<evidence type="ECO:0000259" key="2">
    <source>
        <dbReference type="Pfam" id="PF12146"/>
    </source>
</evidence>
<dbReference type="InterPro" id="IPR002471">
    <property type="entry name" value="Pept_S9_AS"/>
</dbReference>
<dbReference type="EMBL" id="JRJU01000002">
    <property type="protein sequence ID" value="KHF41700.1"/>
    <property type="molecule type" value="Genomic_DNA"/>
</dbReference>
<dbReference type="Pfam" id="PF12146">
    <property type="entry name" value="Hydrolase_4"/>
    <property type="match status" value="1"/>
</dbReference>
<dbReference type="PANTHER" id="PTHR43265">
    <property type="entry name" value="ESTERASE ESTD"/>
    <property type="match status" value="1"/>
</dbReference>
<gene>
    <name evidence="3" type="ORF">LQ50_03085</name>
</gene>
<dbReference type="GO" id="GO:0052689">
    <property type="term" value="F:carboxylic ester hydrolase activity"/>
    <property type="evidence" value="ECO:0007669"/>
    <property type="project" value="TreeGrafter"/>
</dbReference>
<dbReference type="Gene3D" id="3.40.50.1820">
    <property type="entry name" value="alpha/beta hydrolase"/>
    <property type="match status" value="1"/>
</dbReference>
<dbReference type="SUPFAM" id="SSF53474">
    <property type="entry name" value="alpha/beta-Hydrolases"/>
    <property type="match status" value="1"/>
</dbReference>
<keyword evidence="1" id="KW-0378">Hydrolase</keyword>
<dbReference type="GO" id="GO:0004252">
    <property type="term" value="F:serine-type endopeptidase activity"/>
    <property type="evidence" value="ECO:0007669"/>
    <property type="project" value="InterPro"/>
</dbReference>
<comment type="caution">
    <text evidence="3">The sequence shown here is derived from an EMBL/GenBank/DDBJ whole genome shotgun (WGS) entry which is preliminary data.</text>
</comment>
<accession>A0A0B0IK58</accession>
<organism evidence="3 4">
    <name type="scientific">Halalkalibacter okhensis</name>
    <dbReference type="NCBI Taxonomy" id="333138"/>
    <lineage>
        <taxon>Bacteria</taxon>
        <taxon>Bacillati</taxon>
        <taxon>Bacillota</taxon>
        <taxon>Bacilli</taxon>
        <taxon>Bacillales</taxon>
        <taxon>Bacillaceae</taxon>
        <taxon>Halalkalibacter</taxon>
    </lineage>
</organism>
<dbReference type="InterPro" id="IPR022742">
    <property type="entry name" value="Hydrolase_4"/>
</dbReference>
<evidence type="ECO:0000256" key="1">
    <source>
        <dbReference type="ARBA" id="ARBA00022801"/>
    </source>
</evidence>
<protein>
    <recommendedName>
        <fullName evidence="2">Serine aminopeptidase S33 domain-containing protein</fullName>
    </recommendedName>
</protein>